<evidence type="ECO:0000313" key="3">
    <source>
        <dbReference type="EMBL" id="GAA0714022.1"/>
    </source>
</evidence>
<dbReference type="RefSeq" id="WP_343910470.1">
    <property type="nucleotide sequence ID" value="NZ_BAAAGE010000001.1"/>
</dbReference>
<keyword evidence="4" id="KW-1185">Reference proteome</keyword>
<dbReference type="SUPFAM" id="SSF54637">
    <property type="entry name" value="Thioesterase/thiol ester dehydrase-isomerase"/>
    <property type="match status" value="1"/>
</dbReference>
<dbReference type="NCBIfam" id="TIGR00369">
    <property type="entry name" value="unchar_dom_1"/>
    <property type="match status" value="1"/>
</dbReference>
<reference evidence="3 4" key="1">
    <citation type="journal article" date="2019" name="Int. J. Syst. Evol. Microbiol.">
        <title>The Global Catalogue of Microorganisms (GCM) 10K type strain sequencing project: providing services to taxonomists for standard genome sequencing and annotation.</title>
        <authorList>
            <consortium name="The Broad Institute Genomics Platform"/>
            <consortium name="The Broad Institute Genome Sequencing Center for Infectious Disease"/>
            <person name="Wu L."/>
            <person name="Ma J."/>
        </authorList>
    </citation>
    <scope>NUCLEOTIDE SEQUENCE [LARGE SCALE GENOMIC DNA]</scope>
    <source>
        <strain evidence="3 4">JCM 15974</strain>
    </source>
</reference>
<dbReference type="Gene3D" id="3.10.129.10">
    <property type="entry name" value="Hotdog Thioesterase"/>
    <property type="match status" value="1"/>
</dbReference>
<protein>
    <recommendedName>
        <fullName evidence="2">Thioesterase domain-containing protein</fullName>
    </recommendedName>
</protein>
<evidence type="ECO:0000259" key="2">
    <source>
        <dbReference type="Pfam" id="PF03061"/>
    </source>
</evidence>
<gene>
    <name evidence="3" type="ORF">GCM10009430_06550</name>
</gene>
<dbReference type="CDD" id="cd03443">
    <property type="entry name" value="PaaI_thioesterase"/>
    <property type="match status" value="1"/>
</dbReference>
<evidence type="ECO:0000313" key="4">
    <source>
        <dbReference type="Proteomes" id="UP001501758"/>
    </source>
</evidence>
<name>A0ABN1IHV8_9FLAO</name>
<organism evidence="3 4">
    <name type="scientific">Aquimarina litoralis</name>
    <dbReference type="NCBI Taxonomy" id="584605"/>
    <lineage>
        <taxon>Bacteria</taxon>
        <taxon>Pseudomonadati</taxon>
        <taxon>Bacteroidota</taxon>
        <taxon>Flavobacteriia</taxon>
        <taxon>Flavobacteriales</taxon>
        <taxon>Flavobacteriaceae</taxon>
        <taxon>Aquimarina</taxon>
    </lineage>
</organism>
<dbReference type="InterPro" id="IPR003736">
    <property type="entry name" value="PAAI_dom"/>
</dbReference>
<accession>A0ABN1IHV8</accession>
<proteinExistence type="predicted"/>
<dbReference type="InterPro" id="IPR006683">
    <property type="entry name" value="Thioestr_dom"/>
</dbReference>
<evidence type="ECO:0000256" key="1">
    <source>
        <dbReference type="ARBA" id="ARBA00022801"/>
    </source>
</evidence>
<dbReference type="Proteomes" id="UP001501758">
    <property type="component" value="Unassembled WGS sequence"/>
</dbReference>
<sequence>MNLEHYSKLEKMYLNANINTNIFDTTTVKISEGISEIGLTISDKYFHALGAIHGSVYFKLLDDAAFFAVNSLVEDVFVLTTSFNINLVRPANKGDIKAIGKIKFRSPNLYVAESVLYNEDGKEIGFGTGNFAKSKIALTEKIGYKI</sequence>
<feature type="domain" description="Thioesterase" evidence="2">
    <location>
        <begin position="50"/>
        <end position="123"/>
    </location>
</feature>
<keyword evidence="1" id="KW-0378">Hydrolase</keyword>
<dbReference type="Pfam" id="PF03061">
    <property type="entry name" value="4HBT"/>
    <property type="match status" value="1"/>
</dbReference>
<comment type="caution">
    <text evidence="3">The sequence shown here is derived from an EMBL/GenBank/DDBJ whole genome shotgun (WGS) entry which is preliminary data.</text>
</comment>
<dbReference type="InterPro" id="IPR029069">
    <property type="entry name" value="HotDog_dom_sf"/>
</dbReference>
<dbReference type="EMBL" id="BAAAGE010000001">
    <property type="protein sequence ID" value="GAA0714022.1"/>
    <property type="molecule type" value="Genomic_DNA"/>
</dbReference>